<dbReference type="PROSITE" id="PS51352">
    <property type="entry name" value="THIOREDOXIN_2"/>
    <property type="match status" value="1"/>
</dbReference>
<dbReference type="EMBL" id="AWGH01000002">
    <property type="protein sequence ID" value="ODO07335.1"/>
    <property type="molecule type" value="Genomic_DNA"/>
</dbReference>
<accession>A0A1E3K2S5</accession>
<dbReference type="InterPro" id="IPR005746">
    <property type="entry name" value="Thioredoxin"/>
</dbReference>
<dbReference type="Gene3D" id="3.40.30.10">
    <property type="entry name" value="Glutaredoxin"/>
    <property type="match status" value="1"/>
</dbReference>
<dbReference type="FunFam" id="3.40.30.10:FF:000245">
    <property type="entry name" value="Thioredoxin"/>
    <property type="match status" value="1"/>
</dbReference>
<proteinExistence type="predicted"/>
<dbReference type="InterPro" id="IPR036249">
    <property type="entry name" value="Thioredoxin-like_sf"/>
</dbReference>
<protein>
    <recommendedName>
        <fullName evidence="1">Thioredoxin</fullName>
    </recommendedName>
</protein>
<evidence type="ECO:0000313" key="5">
    <source>
        <dbReference type="Proteomes" id="UP000094819"/>
    </source>
</evidence>
<feature type="domain" description="Thioredoxin" evidence="3">
    <location>
        <begin position="13"/>
        <end position="123"/>
    </location>
</feature>
<dbReference type="GO" id="GO:0015035">
    <property type="term" value="F:protein-disulfide reductase activity"/>
    <property type="evidence" value="ECO:0007669"/>
    <property type="project" value="InterPro"/>
</dbReference>
<dbReference type="PANTHER" id="PTHR46115">
    <property type="entry name" value="THIOREDOXIN-LIKE PROTEIN 1"/>
    <property type="match status" value="1"/>
</dbReference>
<reference evidence="4 5" key="1">
    <citation type="submission" date="2016-06" db="EMBL/GenBank/DDBJ databases">
        <title>Evolution of pathogenesis and genome organization in the Tremellales.</title>
        <authorList>
            <person name="Cuomo C."/>
            <person name="Litvintseva A."/>
            <person name="Heitman J."/>
            <person name="Chen Y."/>
            <person name="Sun S."/>
            <person name="Springer D."/>
            <person name="Dromer F."/>
            <person name="Young S."/>
            <person name="Zeng Q."/>
            <person name="Chapman S."/>
            <person name="Gujja S."/>
            <person name="Saif S."/>
            <person name="Birren B."/>
        </authorList>
    </citation>
    <scope>NUCLEOTIDE SEQUENCE [LARGE SCALE GENOMIC DNA]</scope>
    <source>
        <strain evidence="4 5">CBS 7118</strain>
    </source>
</reference>
<evidence type="ECO:0000256" key="1">
    <source>
        <dbReference type="ARBA" id="ARBA00020570"/>
    </source>
</evidence>
<evidence type="ECO:0000256" key="2">
    <source>
        <dbReference type="ARBA" id="ARBA00023157"/>
    </source>
</evidence>
<evidence type="ECO:0000313" key="4">
    <source>
        <dbReference type="EMBL" id="ODO07335.1"/>
    </source>
</evidence>
<evidence type="ECO:0000259" key="3">
    <source>
        <dbReference type="PROSITE" id="PS51352"/>
    </source>
</evidence>
<dbReference type="PRINTS" id="PR00421">
    <property type="entry name" value="THIOREDOXIN"/>
</dbReference>
<gene>
    <name evidence="4" type="ORF">L198_00914</name>
</gene>
<dbReference type="GeneID" id="30190127"/>
<dbReference type="Pfam" id="PF00085">
    <property type="entry name" value="Thioredoxin"/>
    <property type="match status" value="1"/>
</dbReference>
<name>A0A1E3K2S5_9TREE</name>
<dbReference type="AlphaFoldDB" id="A0A1E3K2S5"/>
<dbReference type="NCBIfam" id="TIGR01068">
    <property type="entry name" value="thioredoxin"/>
    <property type="match status" value="1"/>
</dbReference>
<comment type="caution">
    <text evidence="4">The sequence shown here is derived from an EMBL/GenBank/DDBJ whole genome shotgun (WGS) entry which is preliminary data.</text>
</comment>
<keyword evidence="2" id="KW-1015">Disulfide bond</keyword>
<dbReference type="OrthoDB" id="2121326at2759"/>
<dbReference type="InterPro" id="IPR013766">
    <property type="entry name" value="Thioredoxin_domain"/>
</dbReference>
<dbReference type="SUPFAM" id="SSF52833">
    <property type="entry name" value="Thioredoxin-like"/>
    <property type="match status" value="1"/>
</dbReference>
<dbReference type="PROSITE" id="PS00194">
    <property type="entry name" value="THIOREDOXIN_1"/>
    <property type="match status" value="1"/>
</dbReference>
<organism evidence="4 5">
    <name type="scientific">Cryptococcus wingfieldii CBS 7118</name>
    <dbReference type="NCBI Taxonomy" id="1295528"/>
    <lineage>
        <taxon>Eukaryota</taxon>
        <taxon>Fungi</taxon>
        <taxon>Dikarya</taxon>
        <taxon>Basidiomycota</taxon>
        <taxon>Agaricomycotina</taxon>
        <taxon>Tremellomycetes</taxon>
        <taxon>Tremellales</taxon>
        <taxon>Cryptococcaceae</taxon>
        <taxon>Cryptococcus</taxon>
    </lineage>
</organism>
<dbReference type="Proteomes" id="UP000094819">
    <property type="component" value="Unassembled WGS sequence"/>
</dbReference>
<sequence>MVSAINSHEEFVNLVRPSLPSCTLGAHSSHKTNGSDAVVIDFWATWCGPCRVISPIFESLEARGHHPGVKFHKVDVDEQPEIAEDVGIRAMPTFIAFKDGQKVDELVGADPERLSVSSVSALL</sequence>
<dbReference type="InterPro" id="IPR017937">
    <property type="entry name" value="Thioredoxin_CS"/>
</dbReference>
<dbReference type="RefSeq" id="XP_019034812.1">
    <property type="nucleotide sequence ID" value="XM_019173086.1"/>
</dbReference>
<keyword evidence="5" id="KW-1185">Reference proteome</keyword>
<dbReference type="CDD" id="cd02947">
    <property type="entry name" value="TRX_family"/>
    <property type="match status" value="1"/>
</dbReference>